<dbReference type="AlphaFoldDB" id="A0AAP4FTN8"/>
<reference evidence="1 2" key="1">
    <citation type="submission" date="2023-06" db="EMBL/GenBank/DDBJ databases">
        <title>Identification and characterization of antibiotic-resistant Gram-negative bacteria.</title>
        <authorList>
            <person name="Cho G.-S."/>
            <person name="Lee J."/>
            <person name="Tai E."/>
            <person name="Jeong S."/>
            <person name="Kim I."/>
            <person name="Kim B.-E."/>
            <person name="Jeong M.-I."/>
            <person name="Oh K.-K."/>
            <person name="Franz C.M.A.P."/>
        </authorList>
    </citation>
    <scope>NUCLEOTIDE SEQUENCE [LARGE SCALE GENOMIC DNA]</scope>
    <source>
        <strain evidence="1 2">V106_12</strain>
    </source>
</reference>
<proteinExistence type="predicted"/>
<protein>
    <submittedName>
        <fullName evidence="1">Uncharacterized protein</fullName>
    </submittedName>
</protein>
<evidence type="ECO:0000313" key="1">
    <source>
        <dbReference type="EMBL" id="MDK9362255.1"/>
    </source>
</evidence>
<comment type="caution">
    <text evidence="1">The sequence shown here is derived from an EMBL/GenBank/DDBJ whole genome shotgun (WGS) entry which is preliminary data.</text>
</comment>
<keyword evidence="2" id="KW-1185">Reference proteome</keyword>
<organism evidence="1 2">
    <name type="scientific">Lelliottia wanjuensis</name>
    <dbReference type="NCBI Taxonomy" id="3050585"/>
    <lineage>
        <taxon>Bacteria</taxon>
        <taxon>Pseudomonadati</taxon>
        <taxon>Pseudomonadota</taxon>
        <taxon>Gammaproteobacteria</taxon>
        <taxon>Enterobacterales</taxon>
        <taxon>Enterobacteriaceae</taxon>
        <taxon>Lelliottia</taxon>
    </lineage>
</organism>
<accession>A0AAP4FTN8</accession>
<dbReference type="EMBL" id="JASSOM010000005">
    <property type="protein sequence ID" value="MDK9362255.1"/>
    <property type="molecule type" value="Genomic_DNA"/>
</dbReference>
<dbReference type="RefSeq" id="WP_285144727.1">
    <property type="nucleotide sequence ID" value="NZ_JASSOL010000042.1"/>
</dbReference>
<gene>
    <name evidence="1" type="ORF">QQF32_03435</name>
</gene>
<sequence>MELVNLEGRSALVALNESELLILNSALNEICNGIDVQEFDTRIGSSKETVAELLGKIGNVLDQIESSN</sequence>
<evidence type="ECO:0000313" key="2">
    <source>
        <dbReference type="Proteomes" id="UP001223214"/>
    </source>
</evidence>
<dbReference type="Proteomes" id="UP001223214">
    <property type="component" value="Unassembled WGS sequence"/>
</dbReference>
<name>A0AAP4FTN8_9ENTR</name>